<dbReference type="InterPro" id="IPR024549">
    <property type="entry name" value="NADH-UbQ_OxRdtase_su21_C_fun"/>
</dbReference>
<evidence type="ECO:0000259" key="2">
    <source>
        <dbReference type="Pfam" id="PF10785"/>
    </source>
</evidence>
<dbReference type="AlphaFoldDB" id="A0A0H5C3X1"/>
<gene>
    <name evidence="4" type="ORF">BN1211_3040</name>
</gene>
<dbReference type="EMBL" id="CDQK01000003">
    <property type="protein sequence ID" value="CEP22638.1"/>
    <property type="molecule type" value="Genomic_DNA"/>
</dbReference>
<organism evidence="4 5">
    <name type="scientific">Cyberlindnera jadinii (strain ATCC 18201 / CBS 1600 / BCRC 20928 / JCM 3617 / NBRC 0987 / NRRL Y-1542)</name>
    <name type="common">Torula yeast</name>
    <name type="synonym">Candida utilis</name>
    <dbReference type="NCBI Taxonomy" id="983966"/>
    <lineage>
        <taxon>Eukaryota</taxon>
        <taxon>Fungi</taxon>
        <taxon>Dikarya</taxon>
        <taxon>Ascomycota</taxon>
        <taxon>Saccharomycotina</taxon>
        <taxon>Saccharomycetes</taxon>
        <taxon>Phaffomycetales</taxon>
        <taxon>Phaffomycetaceae</taxon>
        <taxon>Cyberlindnera</taxon>
    </lineage>
</organism>
<reference evidence="5" key="1">
    <citation type="journal article" date="2015" name="J. Biotechnol.">
        <title>The structure of the Cyberlindnera jadinii genome and its relation to Candida utilis analyzed by the occurrence of single nucleotide polymorphisms.</title>
        <authorList>
            <person name="Rupp O."/>
            <person name="Brinkrolf K."/>
            <person name="Buerth C."/>
            <person name="Kunigo M."/>
            <person name="Schneider J."/>
            <person name="Jaenicke S."/>
            <person name="Goesmann A."/>
            <person name="Puehler A."/>
            <person name="Jaeger K.-E."/>
            <person name="Ernst J.F."/>
        </authorList>
    </citation>
    <scope>NUCLEOTIDE SEQUENCE [LARGE SCALE GENOMIC DNA]</scope>
    <source>
        <strain evidence="5">ATCC 18201 / CBS 1600 / BCRC 20928 / JCM 3617 / NBRC 0987 / NRRL Y-1542</strain>
    </source>
</reference>
<feature type="transmembrane region" description="Helical" evidence="1">
    <location>
        <begin position="70"/>
        <end position="88"/>
    </location>
</feature>
<dbReference type="Pfam" id="PF10785">
    <property type="entry name" value="NADH-u_ox-rdase"/>
    <property type="match status" value="1"/>
</dbReference>
<evidence type="ECO:0000313" key="4">
    <source>
        <dbReference type="EMBL" id="CEP22638.1"/>
    </source>
</evidence>
<sequence>MSTELEQSVATSAPYEVIDTDPHFNRVVGFFRPCDYAAWAIGTVAMPGLFTVFERLDPVNGRTFTKPSPSVLRVTTLLGFVGGFLIAYNRSSQRFFGHTENAREVAKDRYQVKKNLSQGLPAFGQKPSITADLQEVAMRNSKNSQYALFFFPWFSFFTHEYHGIDLKKYYEVRPGEEKWEFNLPPYEDLEKKTI</sequence>
<proteinExistence type="predicted"/>
<name>A0A0H5C3X1_CYBJN</name>
<protein>
    <submittedName>
        <fullName evidence="4">Uncharacterized protein</fullName>
    </submittedName>
</protein>
<accession>A0A0H5C3X1</accession>
<keyword evidence="1" id="KW-0472">Membrane</keyword>
<dbReference type="InterPro" id="IPR053229">
    <property type="entry name" value="NADH-Q_oxidrdct_subunit"/>
</dbReference>
<dbReference type="Proteomes" id="UP000038830">
    <property type="component" value="Unassembled WGS sequence"/>
</dbReference>
<evidence type="ECO:0000313" key="5">
    <source>
        <dbReference type="Proteomes" id="UP000038830"/>
    </source>
</evidence>
<keyword evidence="1" id="KW-0812">Transmembrane</keyword>
<evidence type="ECO:0000256" key="1">
    <source>
        <dbReference type="SAM" id="Phobius"/>
    </source>
</evidence>
<dbReference type="Pfam" id="PF12853">
    <property type="entry name" value="NADH_u_ox_C"/>
    <property type="match status" value="1"/>
</dbReference>
<evidence type="ECO:0000259" key="3">
    <source>
        <dbReference type="Pfam" id="PF12853"/>
    </source>
</evidence>
<dbReference type="PANTHER" id="PTHR34062:SF1">
    <property type="entry name" value="NADH-UBIQUINONE OXIDOREDUCTASE 21KDA SUBUNIT N-TERMINAL DOMAIN-CONTAINING PROTEIN"/>
    <property type="match status" value="1"/>
</dbReference>
<keyword evidence="1" id="KW-1133">Transmembrane helix</keyword>
<dbReference type="InterPro" id="IPR019721">
    <property type="entry name" value="NADH-UbQ_OxRdtase_su21_N"/>
</dbReference>
<feature type="domain" description="NADH-ubiquinone oxidoreductase 21kDa subunit C-terminal fungi" evidence="3">
    <location>
        <begin position="109"/>
        <end position="192"/>
    </location>
</feature>
<dbReference type="PANTHER" id="PTHR34062">
    <property type="entry name" value="OXIDOREDUCTASE 21 KDA SUBUNIT, PUTATIVE (AFU_ORTHOLOGUE AFUA_4G04750)-RELATED"/>
    <property type="match status" value="1"/>
</dbReference>
<feature type="domain" description="NADH-ubiquinone oxidoreductase 21kDa subunit N-terminal" evidence="2">
    <location>
        <begin position="13"/>
        <end position="100"/>
    </location>
</feature>